<keyword evidence="1" id="KW-0812">Transmembrane</keyword>
<dbReference type="OMA" id="CKRIEFR"/>
<reference evidence="2 3" key="1">
    <citation type="journal article" date="2015" name="PLoS Pathog.">
        <title>Leptomonas seymouri: Adaptations to the Dixenous Life Cycle Analyzed by Genome Sequencing, Transcriptome Profiling and Co-infection with Leishmania donovani.</title>
        <authorList>
            <person name="Kraeva N."/>
            <person name="Butenko A."/>
            <person name="Hlavacova J."/>
            <person name="Kostygov A."/>
            <person name="Myskova J."/>
            <person name="Grybchuk D."/>
            <person name="Lestinova T."/>
            <person name="Votypka J."/>
            <person name="Volf P."/>
            <person name="Opperdoes F."/>
            <person name="Flegontov P."/>
            <person name="Lukes J."/>
            <person name="Yurchenko V."/>
        </authorList>
    </citation>
    <scope>NUCLEOTIDE SEQUENCE [LARGE SCALE GENOMIC DNA]</scope>
    <source>
        <strain evidence="2 3">ATCC 30220</strain>
    </source>
</reference>
<dbReference type="VEuPathDB" id="TriTrypDB:Lsey_0020_0180"/>
<evidence type="ECO:0000313" key="3">
    <source>
        <dbReference type="Proteomes" id="UP000038009"/>
    </source>
</evidence>
<gene>
    <name evidence="2" type="ORF">ABL78_1269</name>
</gene>
<organism evidence="2 3">
    <name type="scientific">Leptomonas seymouri</name>
    <dbReference type="NCBI Taxonomy" id="5684"/>
    <lineage>
        <taxon>Eukaryota</taxon>
        <taxon>Discoba</taxon>
        <taxon>Euglenozoa</taxon>
        <taxon>Kinetoplastea</taxon>
        <taxon>Metakinetoplastina</taxon>
        <taxon>Trypanosomatida</taxon>
        <taxon>Trypanosomatidae</taxon>
        <taxon>Leishmaniinae</taxon>
        <taxon>Leptomonas</taxon>
    </lineage>
</organism>
<evidence type="ECO:0000313" key="2">
    <source>
        <dbReference type="EMBL" id="KPI89604.1"/>
    </source>
</evidence>
<feature type="transmembrane region" description="Helical" evidence="1">
    <location>
        <begin position="315"/>
        <end position="334"/>
    </location>
</feature>
<keyword evidence="1" id="KW-1133">Transmembrane helix</keyword>
<dbReference type="AlphaFoldDB" id="A0A0N1PF27"/>
<proteinExistence type="predicted"/>
<comment type="caution">
    <text evidence="2">The sequence shown here is derived from an EMBL/GenBank/DDBJ whole genome shotgun (WGS) entry which is preliminary data.</text>
</comment>
<accession>A0A0N1PF27</accession>
<name>A0A0N1PF27_LEPSE</name>
<evidence type="ECO:0000256" key="1">
    <source>
        <dbReference type="SAM" id="Phobius"/>
    </source>
</evidence>
<protein>
    <submittedName>
        <fullName evidence="2">Uncharacterized protein</fullName>
    </submittedName>
</protein>
<dbReference type="OrthoDB" id="272001at2759"/>
<keyword evidence="3" id="KW-1185">Reference proteome</keyword>
<keyword evidence="1" id="KW-0472">Membrane</keyword>
<dbReference type="EMBL" id="LJSK01000020">
    <property type="protein sequence ID" value="KPI89604.1"/>
    <property type="molecule type" value="Genomic_DNA"/>
</dbReference>
<sequence>MRLSTREVNVQGRLSKSPTQLSWSVLSSSDNSWPPLLPSFSRETVEASDRFVQGFICKRIEFRCGQLSFTEYAESFLPQWIAMAERRTDLMEDFFAQQGTRLDEETFQRVFGAFERLQSALRDARQERADVGDHRHEKKISFARPVAYRLIRRSRDRFSLRSVADTDDSMESTRLSSSPRMLDVGDLLRSSLQRASLSPVPLEQVVGVEGESGAVCAIALPVEESPDGDHFTGRASGVYYGDILHSARSSANSNGDDAEPSSAAFDTLAHLGEEGPASEEQSDVESHGRGSETLRALADLYRGPTLHSAVWRRRWIVLFYYVFIPALAFLYLFIGHLKPALLP</sequence>
<dbReference type="Proteomes" id="UP000038009">
    <property type="component" value="Unassembled WGS sequence"/>
</dbReference>